<gene>
    <name evidence="1" type="ORF">HHE01_08710</name>
</gene>
<accession>A0A0K2Y6F1</accession>
<dbReference type="Proteomes" id="UP000046090">
    <property type="component" value="Unassembled WGS sequence"/>
</dbReference>
<dbReference type="InterPro" id="IPR011250">
    <property type="entry name" value="OMP/PagP_B-barrel"/>
</dbReference>
<sequence length="234" mass="26665">MRINSGVFAPFLLLPLFLWGSDQIDYEHLDPRYYKYIKFYEAYTDKRVKQLITDIQDAEKKTGLMIGLSTGFFYNNQIRERTGSATITGNNLNYLWAIGVRFGYQTFRPSLFAKTFRPNVVGRRIYIEYIGGVPKQSRFGRVAYQSAMINADLMIDPVLPFVGRYLSVGFILGVGVGVVAQGISTNSFFGMMANTGVAFNFFGHNRVELEFKLLANKDISWWGGIVHVGYQYVF</sequence>
<organism evidence="1 2">
    <name type="scientific">Helicobacter heilmannii</name>
    <dbReference type="NCBI Taxonomy" id="35817"/>
    <lineage>
        <taxon>Bacteria</taxon>
        <taxon>Pseudomonadati</taxon>
        <taxon>Campylobacterota</taxon>
        <taxon>Epsilonproteobacteria</taxon>
        <taxon>Campylobacterales</taxon>
        <taxon>Helicobacteraceae</taxon>
        <taxon>Helicobacter</taxon>
    </lineage>
</organism>
<reference evidence="2" key="1">
    <citation type="submission" date="2014-12" db="EMBL/GenBank/DDBJ databases">
        <authorList>
            <person name="Smet A."/>
        </authorList>
    </citation>
    <scope>NUCLEOTIDE SEQUENCE [LARGE SCALE GENOMIC DNA]</scope>
</reference>
<dbReference type="SUPFAM" id="SSF56925">
    <property type="entry name" value="OMPA-like"/>
    <property type="match status" value="1"/>
</dbReference>
<name>A0A0K2Y6F1_HELHE</name>
<evidence type="ECO:0000313" key="2">
    <source>
        <dbReference type="Proteomes" id="UP000046090"/>
    </source>
</evidence>
<protein>
    <submittedName>
        <fullName evidence="1">Uncharacterized protein</fullName>
    </submittedName>
</protein>
<proteinExistence type="predicted"/>
<dbReference type="AlphaFoldDB" id="A0A0K2Y6F1"/>
<evidence type="ECO:0000313" key="1">
    <source>
        <dbReference type="EMBL" id="CRI33667.1"/>
    </source>
</evidence>
<dbReference type="EMBL" id="CDMK01000001">
    <property type="protein sequence ID" value="CRI33667.1"/>
    <property type="molecule type" value="Genomic_DNA"/>
</dbReference>
<keyword evidence="2" id="KW-1185">Reference proteome</keyword>